<keyword evidence="1" id="KW-1133">Transmembrane helix</keyword>
<dbReference type="InterPro" id="IPR000210">
    <property type="entry name" value="BTB/POZ_dom"/>
</dbReference>
<evidence type="ECO:0000313" key="4">
    <source>
        <dbReference type="Proteomes" id="UP001497382"/>
    </source>
</evidence>
<dbReference type="Pfam" id="PF00651">
    <property type="entry name" value="BTB"/>
    <property type="match status" value="1"/>
</dbReference>
<accession>A0AAV2BQI3</accession>
<evidence type="ECO:0000259" key="2">
    <source>
        <dbReference type="Pfam" id="PF00651"/>
    </source>
</evidence>
<evidence type="ECO:0000256" key="1">
    <source>
        <dbReference type="SAM" id="Phobius"/>
    </source>
</evidence>
<dbReference type="Gene3D" id="3.30.710.10">
    <property type="entry name" value="Potassium Channel Kv1.1, Chain A"/>
    <property type="match status" value="1"/>
</dbReference>
<organism evidence="3 4">
    <name type="scientific">Larinioides sclopetarius</name>
    <dbReference type="NCBI Taxonomy" id="280406"/>
    <lineage>
        <taxon>Eukaryota</taxon>
        <taxon>Metazoa</taxon>
        <taxon>Ecdysozoa</taxon>
        <taxon>Arthropoda</taxon>
        <taxon>Chelicerata</taxon>
        <taxon>Arachnida</taxon>
        <taxon>Araneae</taxon>
        <taxon>Araneomorphae</taxon>
        <taxon>Entelegynae</taxon>
        <taxon>Araneoidea</taxon>
        <taxon>Araneidae</taxon>
        <taxon>Larinioides</taxon>
    </lineage>
</organism>
<name>A0AAV2BQI3_9ARAC</name>
<feature type="transmembrane region" description="Helical" evidence="1">
    <location>
        <begin position="389"/>
        <end position="408"/>
    </location>
</feature>
<keyword evidence="4" id="KW-1185">Reference proteome</keyword>
<dbReference type="Gene3D" id="1.25.40.420">
    <property type="match status" value="1"/>
</dbReference>
<gene>
    <name evidence="3" type="ORF">LARSCL_LOCUS20806</name>
</gene>
<evidence type="ECO:0000313" key="3">
    <source>
        <dbReference type="EMBL" id="CAL1298348.1"/>
    </source>
</evidence>
<feature type="domain" description="BTB" evidence="2">
    <location>
        <begin position="428"/>
        <end position="504"/>
    </location>
</feature>
<dbReference type="EMBL" id="CAXIEN010000459">
    <property type="protein sequence ID" value="CAL1298348.1"/>
    <property type="molecule type" value="Genomic_DNA"/>
</dbReference>
<keyword evidence="1" id="KW-0472">Membrane</keyword>
<proteinExistence type="predicted"/>
<reference evidence="3 4" key="1">
    <citation type="submission" date="2024-04" db="EMBL/GenBank/DDBJ databases">
        <authorList>
            <person name="Rising A."/>
            <person name="Reimegard J."/>
            <person name="Sonavane S."/>
            <person name="Akerstrom W."/>
            <person name="Nylinder S."/>
            <person name="Hedman E."/>
            <person name="Kallberg Y."/>
        </authorList>
    </citation>
    <scope>NUCLEOTIDE SEQUENCE [LARGE SCALE GENOMIC DNA]</scope>
</reference>
<sequence length="572" mass="66150">MSLSCVTKKEFILTWKIENSLLTVDACLESPTFLAENLLKTKWSLKLVVKIENGIHQLFSVLKRDDEDEGPTAVGIHFKTRLDNNYYPCDCIFSKGTSKSVILFPVMEFLKNYGQKGSCILWNIQCILWMWDDEPQPSAIRCIARTRTLITNFFSETKEFSWLTTKFMEDMVVNLESNSTDGSAFTLALEMNILVKNRVTIKIKSATTRNVFISGRISVKNDKENFLYSACDRFIFGNDVNVWEFPFEFSMEMTKKMLGSEWQKSNLFLLFEFFVPDGIENSDIEFSSHETVKEPVKVYVHSRFKSKSAESQTENFTYPKYVCSSDSVVQTENADYREISGEFVLKTKSQMKAGFRQCFKIPIPVPHFRAFLRLDAFKNNLFFLYNRRFFFILSLTVLCLSLAFGCYFKLNNSSEVQTQVFNSSIYVKSDKFNTIFQINITETEYDTQNISLGLDPVTLDNFLVFVFSKELESLQLTKVTNLLHVAYSYKIKNLKTKCTSFLVSRMSVFNVCKILLIANKYGDNDLKRSAKDFVCLHASEVFASNEWKDFMLSNSKLAAEMITYFSSFKKEK</sequence>
<protein>
    <recommendedName>
        <fullName evidence="2">BTB domain-containing protein</fullName>
    </recommendedName>
</protein>
<keyword evidence="1" id="KW-0812">Transmembrane</keyword>
<dbReference type="AlphaFoldDB" id="A0AAV2BQI3"/>
<dbReference type="InterPro" id="IPR011333">
    <property type="entry name" value="SKP1/BTB/POZ_sf"/>
</dbReference>
<dbReference type="Proteomes" id="UP001497382">
    <property type="component" value="Unassembled WGS sequence"/>
</dbReference>
<comment type="caution">
    <text evidence="3">The sequence shown here is derived from an EMBL/GenBank/DDBJ whole genome shotgun (WGS) entry which is preliminary data.</text>
</comment>
<dbReference type="PANTHER" id="PTHR24413">
    <property type="entry name" value="SPECKLE-TYPE POZ PROTEIN"/>
    <property type="match status" value="1"/>
</dbReference>